<sequence length="311" mass="34024">MSDSVWLMLPGRFLQLDRREGKGGIDAIHPQGMKFTKMHGLGNDFVVVAAATLPEGTAELAQAVCDRHLGVGADGLVFILPAESGDCAMRIFNADGSEAEQCGNAVRCVARYYFERISKARRELVVETRAGLQRVWLENDGLVRVDMGYPILEGKAIPTTLDEDTVVDQQVEVKGETFHITAVSMGNPHAVIFVEDAAHFPVEEWGPLLETHSLFPQKTNVEFVTVHSPSELEMRVWERGVGQTLACGTGACASVVAAVLTGRANRTARVHLKGGDLDIDWRPADNRVYMTGGAEVVFEGEYYPFSSRFGK</sequence>
<evidence type="ECO:0000256" key="9">
    <source>
        <dbReference type="HAMAP-Rule" id="MF_00197"/>
    </source>
</evidence>
<comment type="function">
    <text evidence="9">Catalyzes the stereoinversion of LL-2,6-diaminopimelate (L,L-DAP) to meso-diaminopimelate (meso-DAP), a precursor of L-lysine and an essential component of the bacterial peptidoglycan.</text>
</comment>
<dbReference type="GO" id="GO:0009089">
    <property type="term" value="P:lysine biosynthetic process via diaminopimelate"/>
    <property type="evidence" value="ECO:0007669"/>
    <property type="project" value="UniProtKB-UniRule"/>
</dbReference>
<feature type="active site" description="Proton donor" evidence="9">
    <location>
        <position position="102"/>
    </location>
</feature>
<evidence type="ECO:0000256" key="6">
    <source>
        <dbReference type="ARBA" id="ARBA00023154"/>
    </source>
</evidence>
<keyword evidence="12" id="KW-1185">Reference proteome</keyword>
<evidence type="ECO:0000256" key="7">
    <source>
        <dbReference type="ARBA" id="ARBA00023235"/>
    </source>
</evidence>
<dbReference type="InterPro" id="IPR018510">
    <property type="entry name" value="DAP_epimerase_AS"/>
</dbReference>
<feature type="site" description="Could be important to modulate the pK values of the two catalytic cysteine residues" evidence="9">
    <location>
        <position position="189"/>
    </location>
</feature>
<comment type="subcellular location">
    <subcellularLocation>
        <location evidence="9">Cytoplasm</location>
    </subcellularLocation>
</comment>
<reference evidence="11 12" key="1">
    <citation type="submission" date="2018-04" db="EMBL/GenBank/DDBJ databases">
        <title>Genomic Encyclopedia of Archaeal and Bacterial Type Strains, Phase II (KMG-II): from individual species to whole genera.</title>
        <authorList>
            <person name="Goeker M."/>
        </authorList>
    </citation>
    <scope>NUCLEOTIDE SEQUENCE [LARGE SCALE GENOMIC DNA]</scope>
    <source>
        <strain evidence="11 12">DSM 45169</strain>
    </source>
</reference>
<evidence type="ECO:0000256" key="5">
    <source>
        <dbReference type="ARBA" id="ARBA00022605"/>
    </source>
</evidence>
<keyword evidence="6 9" id="KW-0457">Lysine biosynthesis</keyword>
<dbReference type="PANTHER" id="PTHR31689:SF0">
    <property type="entry name" value="DIAMINOPIMELATE EPIMERASE"/>
    <property type="match status" value="1"/>
</dbReference>
<dbReference type="HAMAP" id="MF_00197">
    <property type="entry name" value="DAP_epimerase"/>
    <property type="match status" value="1"/>
</dbReference>
<evidence type="ECO:0000256" key="8">
    <source>
        <dbReference type="ARBA" id="ARBA00051712"/>
    </source>
</evidence>
<evidence type="ECO:0000313" key="11">
    <source>
        <dbReference type="EMBL" id="PTM59166.1"/>
    </source>
</evidence>
<dbReference type="PANTHER" id="PTHR31689">
    <property type="entry name" value="DIAMINOPIMELATE EPIMERASE, CHLOROPLASTIC"/>
    <property type="match status" value="1"/>
</dbReference>
<feature type="active site" description="Proton acceptor" evidence="9">
    <location>
        <position position="247"/>
    </location>
</feature>
<comment type="caution">
    <text evidence="9">Lacks conserved residue(s) required for the propagation of feature annotation.</text>
</comment>
<accession>A0A2T4ZBB5</accession>
<evidence type="ECO:0000256" key="3">
    <source>
        <dbReference type="ARBA" id="ARBA00013080"/>
    </source>
</evidence>
<feature type="binding site" evidence="9">
    <location>
        <position position="93"/>
    </location>
    <ligand>
        <name>substrate</name>
    </ligand>
</feature>
<evidence type="ECO:0000256" key="2">
    <source>
        <dbReference type="ARBA" id="ARBA00010219"/>
    </source>
</evidence>
<keyword evidence="4 9" id="KW-0963">Cytoplasm</keyword>
<gene>
    <name evidence="9" type="primary">dapF</name>
    <name evidence="11" type="ORF">C8J48_1769</name>
</gene>
<organism evidence="11 12">
    <name type="scientific">Desmospora activa DSM 45169</name>
    <dbReference type="NCBI Taxonomy" id="1121389"/>
    <lineage>
        <taxon>Bacteria</taxon>
        <taxon>Bacillati</taxon>
        <taxon>Bacillota</taxon>
        <taxon>Bacilli</taxon>
        <taxon>Bacillales</taxon>
        <taxon>Thermoactinomycetaceae</taxon>
        <taxon>Desmospora</taxon>
    </lineage>
</organism>
<dbReference type="InterPro" id="IPR001653">
    <property type="entry name" value="DAP_epimerase_DapF"/>
</dbReference>
<dbReference type="AlphaFoldDB" id="A0A2T4ZBB5"/>
<comment type="catalytic activity">
    <reaction evidence="8 9">
        <text>(2S,6S)-2,6-diaminopimelate = meso-2,6-diaminopimelate</text>
        <dbReference type="Rhea" id="RHEA:15393"/>
        <dbReference type="ChEBI" id="CHEBI:57609"/>
        <dbReference type="ChEBI" id="CHEBI:57791"/>
        <dbReference type="EC" id="5.1.1.7"/>
    </reaction>
</comment>
<feature type="binding site" evidence="9">
    <location>
        <begin position="238"/>
        <end position="239"/>
    </location>
    <ligand>
        <name>substrate</name>
    </ligand>
</feature>
<evidence type="ECO:0000256" key="10">
    <source>
        <dbReference type="PROSITE-ProRule" id="PRU10125"/>
    </source>
</evidence>
<feature type="active site" evidence="10">
    <location>
        <position position="102"/>
    </location>
</feature>
<feature type="binding site" evidence="9">
    <location>
        <position position="220"/>
    </location>
    <ligand>
        <name>substrate</name>
    </ligand>
</feature>
<feature type="binding site" evidence="9">
    <location>
        <position position="187"/>
    </location>
    <ligand>
        <name>substrate</name>
    </ligand>
</feature>
<comment type="pathway">
    <text evidence="1 9">Amino-acid biosynthesis; L-lysine biosynthesis via DAP pathway; DL-2,6-diaminopimelate from LL-2,6-diaminopimelate: step 1/1.</text>
</comment>
<dbReference type="NCBIfam" id="TIGR00652">
    <property type="entry name" value="DapF"/>
    <property type="match status" value="1"/>
</dbReference>
<dbReference type="Pfam" id="PF01678">
    <property type="entry name" value="DAP_epimerase"/>
    <property type="match status" value="2"/>
</dbReference>
<feature type="site" description="Could be important to modulate the pK values of the two catalytic cysteine residues" evidence="9">
    <location>
        <position position="238"/>
    </location>
</feature>
<evidence type="ECO:0000256" key="1">
    <source>
        <dbReference type="ARBA" id="ARBA00005196"/>
    </source>
</evidence>
<comment type="subunit">
    <text evidence="9">Homodimer.</text>
</comment>
<dbReference type="PROSITE" id="PS01326">
    <property type="entry name" value="DAP_EPIMERASE"/>
    <property type="match status" value="1"/>
</dbReference>
<dbReference type="SUPFAM" id="SSF54506">
    <property type="entry name" value="Diaminopimelate epimerase-like"/>
    <property type="match status" value="2"/>
</dbReference>
<proteinExistence type="inferred from homology"/>
<name>A0A2T4ZBB5_9BACL</name>
<dbReference type="Proteomes" id="UP000241639">
    <property type="component" value="Unassembled WGS sequence"/>
</dbReference>
<dbReference type="EMBL" id="PZZP01000001">
    <property type="protein sequence ID" value="PTM59166.1"/>
    <property type="molecule type" value="Genomic_DNA"/>
</dbReference>
<dbReference type="UniPathway" id="UPA00034">
    <property type="reaction ID" value="UER00025"/>
</dbReference>
<comment type="caution">
    <text evidence="11">The sequence shown here is derived from an EMBL/GenBank/DDBJ whole genome shotgun (WGS) entry which is preliminary data.</text>
</comment>
<comment type="similarity">
    <text evidence="2 9">Belongs to the diaminopimelate epimerase family.</text>
</comment>
<dbReference type="EC" id="5.1.1.7" evidence="3 9"/>
<evidence type="ECO:0000313" key="12">
    <source>
        <dbReference type="Proteomes" id="UP000241639"/>
    </source>
</evidence>
<dbReference type="GO" id="GO:0005829">
    <property type="term" value="C:cytosol"/>
    <property type="evidence" value="ECO:0007669"/>
    <property type="project" value="TreeGrafter"/>
</dbReference>
<dbReference type="FunFam" id="3.10.310.10:FF:000004">
    <property type="entry name" value="Diaminopimelate epimerase"/>
    <property type="match status" value="1"/>
</dbReference>
<keyword evidence="7 9" id="KW-0413">Isomerase</keyword>
<feature type="binding site" evidence="9">
    <location>
        <position position="43"/>
    </location>
    <ligand>
        <name>substrate</name>
    </ligand>
</feature>
<dbReference type="GO" id="GO:0008837">
    <property type="term" value="F:diaminopimelate epimerase activity"/>
    <property type="evidence" value="ECO:0007669"/>
    <property type="project" value="UniProtKB-UniRule"/>
</dbReference>
<feature type="binding site" evidence="9">
    <location>
        <begin position="103"/>
        <end position="104"/>
    </location>
    <ligand>
        <name>substrate</name>
    </ligand>
</feature>
<evidence type="ECO:0000256" key="4">
    <source>
        <dbReference type="ARBA" id="ARBA00022490"/>
    </source>
</evidence>
<keyword evidence="5 9" id="KW-0028">Amino-acid biosynthesis</keyword>
<protein>
    <recommendedName>
        <fullName evidence="3 9">Diaminopimelate epimerase</fullName>
        <shortName evidence="9">DAP epimerase</shortName>
        <ecNumber evidence="3 9">5.1.1.7</ecNumber>
    </recommendedName>
    <alternativeName>
        <fullName evidence="9">PLP-independent amino acid racemase</fullName>
    </alternativeName>
</protein>
<feature type="binding site" evidence="9">
    <location>
        <begin position="248"/>
        <end position="249"/>
    </location>
    <ligand>
        <name>substrate</name>
    </ligand>
</feature>
<dbReference type="Gene3D" id="3.10.310.10">
    <property type="entry name" value="Diaminopimelate Epimerase, Chain A, domain 1"/>
    <property type="match status" value="2"/>
</dbReference>